<keyword evidence="3" id="KW-1185">Reference proteome</keyword>
<dbReference type="EMBL" id="JNBR01002486">
    <property type="protein sequence ID" value="OQR82339.1"/>
    <property type="molecule type" value="Genomic_DNA"/>
</dbReference>
<dbReference type="PANTHER" id="PTHR19446">
    <property type="entry name" value="REVERSE TRANSCRIPTASES"/>
    <property type="match status" value="1"/>
</dbReference>
<accession>A0A1V9Y9I6</accession>
<evidence type="ECO:0000313" key="2">
    <source>
        <dbReference type="EMBL" id="OQR82339.1"/>
    </source>
</evidence>
<sequence length="596" mass="65969">MLPYPKLPACQTLLPAVTIPQGLKVAAIPRRTMANGQVASTLEDLFLEDLTLLIEEATADGAHDFAALAGSELLSAVRRSEWLAHLRVVDAWRLHNPTSLIFSGPKRTAGRANRLDYVLIDGDIVAQHYKTATYFESTTAGDHLCHTVTLGPSAARRGKGYWKLPRELLLDADVRASILSEARELLPKLRASDNPGVVWAGWTKRTRRHECGEISSADLARERAMYTTTLSDQRRAARDQMFDFHCQEIERSSSAFFSKPASRLHHVPITTAVTDRGQRTNDPAEIAEAFTTHWCQVMTNTNDHVPTRAQSRRLTQLLDRRLNDDQRAALRAPLTVAEFSSAIRTMRSSGSPGMDGLPAAFFQLDAALFGELLHIVHHAQLDRGVLLHHHRQSAVTLLFKGGDRALPGSYRPITLMSVELKILARVLARRLGSLLPSLIHPMQSGFAKGRCIHDNICLVQSLQAHVSADADSEGYATFLDFSKAFDRVEWRFLFDCMDQCGLPPEFTRWIQLLYTDPVVFLFLNGHRAPPLRPNRGVKQGCPLSALLFVLTIEPLGQLLRSQPGFGIALPTGGWSCGALFADDVTLFSGSRPSLEG</sequence>
<dbReference type="OrthoDB" id="167162at2759"/>
<dbReference type="InterPro" id="IPR000477">
    <property type="entry name" value="RT_dom"/>
</dbReference>
<protein>
    <recommendedName>
        <fullName evidence="1">Reverse transcriptase domain-containing protein</fullName>
    </recommendedName>
</protein>
<reference evidence="2 3" key="1">
    <citation type="journal article" date="2014" name="Genome Biol. Evol.">
        <title>The secreted proteins of Achlya hypogyna and Thraustotheca clavata identify the ancestral oomycete secretome and reveal gene acquisitions by horizontal gene transfer.</title>
        <authorList>
            <person name="Misner I."/>
            <person name="Blouin N."/>
            <person name="Leonard G."/>
            <person name="Richards T.A."/>
            <person name="Lane C.E."/>
        </authorList>
    </citation>
    <scope>NUCLEOTIDE SEQUENCE [LARGE SCALE GENOMIC DNA]</scope>
    <source>
        <strain evidence="2 3">ATCC 48635</strain>
    </source>
</reference>
<organism evidence="2 3">
    <name type="scientific">Achlya hypogyna</name>
    <name type="common">Oomycete</name>
    <name type="synonym">Protoachlya hypogyna</name>
    <dbReference type="NCBI Taxonomy" id="1202772"/>
    <lineage>
        <taxon>Eukaryota</taxon>
        <taxon>Sar</taxon>
        <taxon>Stramenopiles</taxon>
        <taxon>Oomycota</taxon>
        <taxon>Saprolegniomycetes</taxon>
        <taxon>Saprolegniales</taxon>
        <taxon>Achlyaceae</taxon>
        <taxon>Achlya</taxon>
    </lineage>
</organism>
<gene>
    <name evidence="2" type="ORF">ACHHYP_20797</name>
</gene>
<evidence type="ECO:0000313" key="3">
    <source>
        <dbReference type="Proteomes" id="UP000243579"/>
    </source>
</evidence>
<dbReference type="PROSITE" id="PS50878">
    <property type="entry name" value="RT_POL"/>
    <property type="match status" value="1"/>
</dbReference>
<dbReference type="InterPro" id="IPR036691">
    <property type="entry name" value="Endo/exonu/phosph_ase_sf"/>
</dbReference>
<proteinExistence type="predicted"/>
<dbReference type="InterPro" id="IPR043502">
    <property type="entry name" value="DNA/RNA_pol_sf"/>
</dbReference>
<dbReference type="SUPFAM" id="SSF56672">
    <property type="entry name" value="DNA/RNA polymerases"/>
    <property type="match status" value="1"/>
</dbReference>
<dbReference type="Proteomes" id="UP000243579">
    <property type="component" value="Unassembled WGS sequence"/>
</dbReference>
<dbReference type="STRING" id="1202772.A0A1V9Y9I6"/>
<comment type="caution">
    <text evidence="2">The sequence shown here is derived from an EMBL/GenBank/DDBJ whole genome shotgun (WGS) entry which is preliminary data.</text>
</comment>
<evidence type="ECO:0000259" key="1">
    <source>
        <dbReference type="PROSITE" id="PS50878"/>
    </source>
</evidence>
<feature type="domain" description="Reverse transcriptase" evidence="1">
    <location>
        <begin position="379"/>
        <end position="596"/>
    </location>
</feature>
<name>A0A1V9Y9I6_ACHHY</name>
<dbReference type="SUPFAM" id="SSF56219">
    <property type="entry name" value="DNase I-like"/>
    <property type="match status" value="1"/>
</dbReference>
<dbReference type="Pfam" id="PF00078">
    <property type="entry name" value="RVT_1"/>
    <property type="match status" value="1"/>
</dbReference>
<dbReference type="AlphaFoldDB" id="A0A1V9Y9I6"/>
<dbReference type="CDD" id="cd01650">
    <property type="entry name" value="RT_nLTR_like"/>
    <property type="match status" value="1"/>
</dbReference>